<dbReference type="PROSITE" id="PS50995">
    <property type="entry name" value="HTH_MARR_2"/>
    <property type="match status" value="1"/>
</dbReference>
<dbReference type="Proteomes" id="UP001501599">
    <property type="component" value="Unassembled WGS sequence"/>
</dbReference>
<feature type="domain" description="HTH marR-type" evidence="1">
    <location>
        <begin position="18"/>
        <end position="154"/>
    </location>
</feature>
<protein>
    <recommendedName>
        <fullName evidence="1">HTH marR-type domain-containing protein</fullName>
    </recommendedName>
</protein>
<dbReference type="EMBL" id="BAAAQT010000008">
    <property type="protein sequence ID" value="GAA2176532.1"/>
    <property type="molecule type" value="Genomic_DNA"/>
</dbReference>
<sequence>MAQPAARATARRSPTVDELAVWRDYVETSEAVRRTLAAGLQSSSGISPGDYSVMLALSEAPDRELRSSALADLCGWERSRLSHHLRRMEERDLVARRQAGDDARSAIVALTDVGARIFRSSSAAHLRLVREVFVDALTPEQLEAVRTTTAALHRHLDARAAAAAPETSTD</sequence>
<organism evidence="2 3">
    <name type="scientific">Agrococcus versicolor</name>
    <dbReference type="NCBI Taxonomy" id="501482"/>
    <lineage>
        <taxon>Bacteria</taxon>
        <taxon>Bacillati</taxon>
        <taxon>Actinomycetota</taxon>
        <taxon>Actinomycetes</taxon>
        <taxon>Micrococcales</taxon>
        <taxon>Microbacteriaceae</taxon>
        <taxon>Agrococcus</taxon>
    </lineage>
</organism>
<proteinExistence type="predicted"/>
<reference evidence="3" key="1">
    <citation type="journal article" date="2019" name="Int. J. Syst. Evol. Microbiol.">
        <title>The Global Catalogue of Microorganisms (GCM) 10K type strain sequencing project: providing services to taxonomists for standard genome sequencing and annotation.</title>
        <authorList>
            <consortium name="The Broad Institute Genomics Platform"/>
            <consortium name="The Broad Institute Genome Sequencing Center for Infectious Disease"/>
            <person name="Wu L."/>
            <person name="Ma J."/>
        </authorList>
    </citation>
    <scope>NUCLEOTIDE SEQUENCE [LARGE SCALE GENOMIC DNA]</scope>
    <source>
        <strain evidence="3">JCM 16026</strain>
    </source>
</reference>
<name>A0ABP5MR26_9MICO</name>
<accession>A0ABP5MR26</accession>
<evidence type="ECO:0000259" key="1">
    <source>
        <dbReference type="PROSITE" id="PS50995"/>
    </source>
</evidence>
<dbReference type="InterPro" id="IPR036388">
    <property type="entry name" value="WH-like_DNA-bd_sf"/>
</dbReference>
<dbReference type="InterPro" id="IPR036390">
    <property type="entry name" value="WH_DNA-bd_sf"/>
</dbReference>
<keyword evidence="3" id="KW-1185">Reference proteome</keyword>
<dbReference type="SUPFAM" id="SSF46785">
    <property type="entry name" value="Winged helix' DNA-binding domain"/>
    <property type="match status" value="1"/>
</dbReference>
<evidence type="ECO:0000313" key="3">
    <source>
        <dbReference type="Proteomes" id="UP001501599"/>
    </source>
</evidence>
<dbReference type="PANTHER" id="PTHR33164:SF99">
    <property type="entry name" value="MARR FAMILY REGULATORY PROTEIN"/>
    <property type="match status" value="1"/>
</dbReference>
<dbReference type="SMART" id="SM00347">
    <property type="entry name" value="HTH_MARR"/>
    <property type="match status" value="1"/>
</dbReference>
<dbReference type="Gene3D" id="1.10.10.10">
    <property type="entry name" value="Winged helix-like DNA-binding domain superfamily/Winged helix DNA-binding domain"/>
    <property type="match status" value="1"/>
</dbReference>
<dbReference type="RefSeq" id="WP_344344964.1">
    <property type="nucleotide sequence ID" value="NZ_BAAAQT010000008.1"/>
</dbReference>
<evidence type="ECO:0000313" key="2">
    <source>
        <dbReference type="EMBL" id="GAA2176532.1"/>
    </source>
</evidence>
<gene>
    <name evidence="2" type="ORF">GCM10009846_30700</name>
</gene>
<dbReference type="Pfam" id="PF12802">
    <property type="entry name" value="MarR_2"/>
    <property type="match status" value="1"/>
</dbReference>
<dbReference type="PANTHER" id="PTHR33164">
    <property type="entry name" value="TRANSCRIPTIONAL REGULATOR, MARR FAMILY"/>
    <property type="match status" value="1"/>
</dbReference>
<comment type="caution">
    <text evidence="2">The sequence shown here is derived from an EMBL/GenBank/DDBJ whole genome shotgun (WGS) entry which is preliminary data.</text>
</comment>
<dbReference type="InterPro" id="IPR000835">
    <property type="entry name" value="HTH_MarR-typ"/>
</dbReference>
<dbReference type="InterPro" id="IPR039422">
    <property type="entry name" value="MarR/SlyA-like"/>
</dbReference>